<keyword evidence="3" id="KW-1185">Reference proteome</keyword>
<dbReference type="PANTHER" id="PTHR33112:SF12">
    <property type="entry name" value="HETEROKARYON INCOMPATIBILITY DOMAIN-CONTAINING PROTEIN"/>
    <property type="match status" value="1"/>
</dbReference>
<sequence>MVDLFQTGSLEKVMEELPQTIPDAIEFVFDFGEEYLWVDALCILPDCNDDKQFQLSQMDRVYGSALLTLVSAALSTDLTTPQLGLPRYRETTQWREPWRDQEVLLVQNLHLLVPFESLISTIDHSRWSTRAWTYQERLLSRRMLFFTNSQVYFQCSCNVFCEDADGEGVLPCAYMTPVGNLWNPGAPYSSDAAGWQFGSLHLSRQLHIPVEYAPREDESIVCSYRARNLSFPQDVLNALRGIQNILQESVDTNFWYGMPERCLDKVLLWTLTGPPERLLKSTGESEQGKLLSPSWSWARWNSRMEIGSYFADAGIYDVGGISEFPQNGNRDVQPTQIPRETLELNVRPRSEIDVTGEDWANPDYLA</sequence>
<dbReference type="RefSeq" id="XP_016619293.1">
    <property type="nucleotide sequence ID" value="XM_016764211.1"/>
</dbReference>
<evidence type="ECO:0000313" key="3">
    <source>
        <dbReference type="Proteomes" id="UP000053789"/>
    </source>
</evidence>
<organism evidence="2 3">
    <name type="scientific">Cladophialophora bantiana (strain ATCC 10958 / CBS 173.52 / CDC B-1940 / NIH 8579)</name>
    <name type="common">Xylohypha bantiana</name>
    <dbReference type="NCBI Taxonomy" id="1442370"/>
    <lineage>
        <taxon>Eukaryota</taxon>
        <taxon>Fungi</taxon>
        <taxon>Dikarya</taxon>
        <taxon>Ascomycota</taxon>
        <taxon>Pezizomycotina</taxon>
        <taxon>Eurotiomycetes</taxon>
        <taxon>Chaetothyriomycetidae</taxon>
        <taxon>Chaetothyriales</taxon>
        <taxon>Herpotrichiellaceae</taxon>
        <taxon>Cladophialophora</taxon>
    </lineage>
</organism>
<gene>
    <name evidence="2" type="ORF">Z519_06471</name>
</gene>
<evidence type="ECO:0000259" key="1">
    <source>
        <dbReference type="Pfam" id="PF06985"/>
    </source>
</evidence>
<dbReference type="VEuPathDB" id="FungiDB:Z519_06471"/>
<dbReference type="Proteomes" id="UP000053789">
    <property type="component" value="Unassembled WGS sequence"/>
</dbReference>
<proteinExistence type="predicted"/>
<dbReference type="OrthoDB" id="2958217at2759"/>
<dbReference type="AlphaFoldDB" id="A0A0D2I6Z8"/>
<dbReference type="HOGENOM" id="CLU_756504_0_0_1"/>
<feature type="domain" description="Heterokaryon incompatibility" evidence="1">
    <location>
        <begin position="13"/>
        <end position="136"/>
    </location>
</feature>
<dbReference type="EMBL" id="KN846988">
    <property type="protein sequence ID" value="KIW92624.1"/>
    <property type="molecule type" value="Genomic_DNA"/>
</dbReference>
<reference evidence="2" key="1">
    <citation type="submission" date="2015-01" db="EMBL/GenBank/DDBJ databases">
        <title>The Genome Sequence of Cladophialophora bantiana CBS 173.52.</title>
        <authorList>
            <consortium name="The Broad Institute Genomics Platform"/>
            <person name="Cuomo C."/>
            <person name="de Hoog S."/>
            <person name="Gorbushina A."/>
            <person name="Stielow B."/>
            <person name="Teixiera M."/>
            <person name="Abouelleil A."/>
            <person name="Chapman S.B."/>
            <person name="Priest M."/>
            <person name="Young S.K."/>
            <person name="Wortman J."/>
            <person name="Nusbaum C."/>
            <person name="Birren B."/>
        </authorList>
    </citation>
    <scope>NUCLEOTIDE SEQUENCE [LARGE SCALE GENOMIC DNA]</scope>
    <source>
        <strain evidence="2">CBS 173.52</strain>
    </source>
</reference>
<protein>
    <recommendedName>
        <fullName evidence="1">Heterokaryon incompatibility domain-containing protein</fullName>
    </recommendedName>
</protein>
<dbReference type="Pfam" id="PF06985">
    <property type="entry name" value="HET"/>
    <property type="match status" value="1"/>
</dbReference>
<dbReference type="PANTHER" id="PTHR33112">
    <property type="entry name" value="DOMAIN PROTEIN, PUTATIVE-RELATED"/>
    <property type="match status" value="1"/>
</dbReference>
<evidence type="ECO:0000313" key="2">
    <source>
        <dbReference type="EMBL" id="KIW92624.1"/>
    </source>
</evidence>
<dbReference type="InterPro" id="IPR010730">
    <property type="entry name" value="HET"/>
</dbReference>
<name>A0A0D2I6Z8_CLAB1</name>
<accession>A0A0D2I6Z8</accession>
<dbReference type="GeneID" id="27699399"/>